<keyword evidence="1" id="KW-0808">Transferase</keyword>
<dbReference type="EMBL" id="CAFBPQ010000025">
    <property type="protein sequence ID" value="CAB5025084.1"/>
    <property type="molecule type" value="Genomic_DNA"/>
</dbReference>
<protein>
    <submittedName>
        <fullName evidence="7">Unannotated protein</fullName>
    </submittedName>
</protein>
<dbReference type="InterPro" id="IPR017437">
    <property type="entry name" value="ATP-NAD_kinase_PpnK-typ_C"/>
</dbReference>
<evidence type="ECO:0000313" key="6">
    <source>
        <dbReference type="EMBL" id="CAB4980206.1"/>
    </source>
</evidence>
<dbReference type="InterPro" id="IPR016064">
    <property type="entry name" value="NAD/diacylglycerol_kinase_sf"/>
</dbReference>
<dbReference type="EMBL" id="CAFBOF010000023">
    <property type="protein sequence ID" value="CAB4980206.1"/>
    <property type="molecule type" value="Genomic_DNA"/>
</dbReference>
<dbReference type="Gene3D" id="3.40.50.10330">
    <property type="entry name" value="Probable inorganic polyphosphate/atp-NAD kinase, domain 1"/>
    <property type="match status" value="1"/>
</dbReference>
<dbReference type="Gene3D" id="2.60.200.30">
    <property type="entry name" value="Probable inorganic polyphosphate/atp-NAD kinase, domain 2"/>
    <property type="match status" value="1"/>
</dbReference>
<dbReference type="Pfam" id="PF01513">
    <property type="entry name" value="NAD_kinase"/>
    <property type="match status" value="1"/>
</dbReference>
<organism evidence="7">
    <name type="scientific">freshwater metagenome</name>
    <dbReference type="NCBI Taxonomy" id="449393"/>
    <lineage>
        <taxon>unclassified sequences</taxon>
        <taxon>metagenomes</taxon>
        <taxon>ecological metagenomes</taxon>
    </lineage>
</organism>
<dbReference type="Pfam" id="PF20143">
    <property type="entry name" value="NAD_kinase_C"/>
    <property type="match status" value="1"/>
</dbReference>
<keyword evidence="2" id="KW-0418">Kinase</keyword>
<dbReference type="HAMAP" id="MF_00361">
    <property type="entry name" value="NAD_kinase"/>
    <property type="match status" value="1"/>
</dbReference>
<dbReference type="EMBL" id="CAFBMM010000133">
    <property type="protein sequence ID" value="CAB4919619.1"/>
    <property type="molecule type" value="Genomic_DNA"/>
</dbReference>
<evidence type="ECO:0000313" key="7">
    <source>
        <dbReference type="EMBL" id="CAB5025084.1"/>
    </source>
</evidence>
<dbReference type="GO" id="GO:0019674">
    <property type="term" value="P:NAD+ metabolic process"/>
    <property type="evidence" value="ECO:0007669"/>
    <property type="project" value="InterPro"/>
</dbReference>
<name>A0A6J7R8P5_9ZZZZ</name>
<sequence length="287" mass="30748">MDKVQRVGLVPHRTRLDAQRLAERAASWLTSRDVSVRIPRSDAAEGAFSEYLIDDDKFAAACDVVVSVGGDGTMLRAASLSFSGSLPLLGINAGRLGYLAEVEPENLDESLGRLIAGDYEIDERTVLAVTVNSSGPANGTWWALNEAVLEKEAPGRLVHIGIEINKAFFTTYAADGVVIATSTGSTAYSFSAGGPIASPQHECILLTPVSPHMLFDRSLILGTQEEIKCTITDDRGVVIITDGREIGRLTMGDSVVCTGADKPVRMITLGTRDFHQILKAKFGLADR</sequence>
<accession>A0A6J7R8P5</accession>
<dbReference type="AlphaFoldDB" id="A0A6J7R8P5"/>
<dbReference type="InterPro" id="IPR002504">
    <property type="entry name" value="NADK"/>
</dbReference>
<evidence type="ECO:0000256" key="1">
    <source>
        <dbReference type="ARBA" id="ARBA00022679"/>
    </source>
</evidence>
<dbReference type="GO" id="GO:0003951">
    <property type="term" value="F:NAD+ kinase activity"/>
    <property type="evidence" value="ECO:0007669"/>
    <property type="project" value="InterPro"/>
</dbReference>
<dbReference type="GO" id="GO:0006741">
    <property type="term" value="P:NADP+ biosynthetic process"/>
    <property type="evidence" value="ECO:0007669"/>
    <property type="project" value="InterPro"/>
</dbReference>
<dbReference type="InterPro" id="IPR017438">
    <property type="entry name" value="ATP-NAD_kinase_N"/>
</dbReference>
<dbReference type="SUPFAM" id="SSF111331">
    <property type="entry name" value="NAD kinase/diacylglycerol kinase-like"/>
    <property type="match status" value="1"/>
</dbReference>
<dbReference type="PANTHER" id="PTHR20275:SF0">
    <property type="entry name" value="NAD KINASE"/>
    <property type="match status" value="1"/>
</dbReference>
<gene>
    <name evidence="5" type="ORF">UFOPK3605_01588</name>
    <name evidence="6" type="ORF">UFOPK3897_01066</name>
    <name evidence="7" type="ORF">UFOPK4121_00901</name>
</gene>
<evidence type="ECO:0000313" key="5">
    <source>
        <dbReference type="EMBL" id="CAB4919619.1"/>
    </source>
</evidence>
<proteinExistence type="inferred from homology"/>
<evidence type="ECO:0000256" key="4">
    <source>
        <dbReference type="ARBA" id="ARBA00023027"/>
    </source>
</evidence>
<dbReference type="PANTHER" id="PTHR20275">
    <property type="entry name" value="NAD KINASE"/>
    <property type="match status" value="1"/>
</dbReference>
<keyword evidence="4" id="KW-0520">NAD</keyword>
<reference evidence="7" key="1">
    <citation type="submission" date="2020-05" db="EMBL/GenBank/DDBJ databases">
        <authorList>
            <person name="Chiriac C."/>
            <person name="Salcher M."/>
            <person name="Ghai R."/>
            <person name="Kavagutti S V."/>
        </authorList>
    </citation>
    <scope>NUCLEOTIDE SEQUENCE</scope>
</reference>
<evidence type="ECO:0000256" key="2">
    <source>
        <dbReference type="ARBA" id="ARBA00022777"/>
    </source>
</evidence>
<evidence type="ECO:0000256" key="3">
    <source>
        <dbReference type="ARBA" id="ARBA00022857"/>
    </source>
</evidence>
<keyword evidence="3" id="KW-0521">NADP</keyword>